<accession>F0EWU5</accession>
<dbReference type="STRING" id="888741.HMPREF9098_0325"/>
<feature type="chain" id="PRO_5003250133" evidence="2">
    <location>
        <begin position="20"/>
        <end position="235"/>
    </location>
</feature>
<keyword evidence="2" id="KW-0732">Signal</keyword>
<keyword evidence="4" id="KW-1185">Reference proteome</keyword>
<dbReference type="RefSeq" id="WP_003781273.1">
    <property type="nucleotide sequence ID" value="NZ_GL870929.1"/>
</dbReference>
<comment type="caution">
    <text evidence="3">The sequence shown here is derived from an EMBL/GenBank/DDBJ whole genome shotgun (WGS) entry which is preliminary data.</text>
</comment>
<sequence>MKKHIISIILLSAALLSWAQDNVAMPQLDDNLRRLVAPYQIEPPKRTVGKITLFGGSPESQQSKTLIIRPTDTPNIFSIRLNDGESQRVSLGFLGLWEDMDIEYSDPKWVFRRKLKGYSQDTLWQTAPAGTQFGYSSSTKTTISERGKQNDMAQPESDENQNYVRYSCAIAREIPARTLHKNIQGTAKEIRCMNAENPNWLVSTGYYLVDYHFYIPLGLLTNLPSNDKWSISEFE</sequence>
<feature type="signal peptide" evidence="2">
    <location>
        <begin position="1"/>
        <end position="19"/>
    </location>
</feature>
<dbReference type="EMBL" id="AEWV01000006">
    <property type="protein sequence ID" value="EGC18176.1"/>
    <property type="molecule type" value="Genomic_DNA"/>
</dbReference>
<feature type="region of interest" description="Disordered" evidence="1">
    <location>
        <begin position="135"/>
        <end position="159"/>
    </location>
</feature>
<organism evidence="3 4">
    <name type="scientific">Kingella denitrificans ATCC 33394</name>
    <dbReference type="NCBI Taxonomy" id="888741"/>
    <lineage>
        <taxon>Bacteria</taxon>
        <taxon>Pseudomonadati</taxon>
        <taxon>Pseudomonadota</taxon>
        <taxon>Betaproteobacteria</taxon>
        <taxon>Neisseriales</taxon>
        <taxon>Neisseriaceae</taxon>
        <taxon>Kingella</taxon>
    </lineage>
</organism>
<protein>
    <submittedName>
        <fullName evidence="3">Uncharacterized protein</fullName>
    </submittedName>
</protein>
<evidence type="ECO:0000313" key="3">
    <source>
        <dbReference type="EMBL" id="EGC18176.1"/>
    </source>
</evidence>
<proteinExistence type="predicted"/>
<gene>
    <name evidence="3" type="ORF">HMPREF9098_0325</name>
</gene>
<name>F0EWU5_9NEIS</name>
<evidence type="ECO:0000256" key="1">
    <source>
        <dbReference type="SAM" id="MobiDB-lite"/>
    </source>
</evidence>
<dbReference type="Proteomes" id="UP000004088">
    <property type="component" value="Unassembled WGS sequence"/>
</dbReference>
<dbReference type="AlphaFoldDB" id="F0EWU5"/>
<reference evidence="3 4" key="1">
    <citation type="submission" date="2011-01" db="EMBL/GenBank/DDBJ databases">
        <authorList>
            <person name="Muzny D."/>
            <person name="Qin X."/>
            <person name="Deng J."/>
            <person name="Jiang H."/>
            <person name="Liu Y."/>
            <person name="Qu J."/>
            <person name="Song X.-Z."/>
            <person name="Zhang L."/>
            <person name="Thornton R."/>
            <person name="Coyle M."/>
            <person name="Francisco L."/>
            <person name="Jackson L."/>
            <person name="Javaid M."/>
            <person name="Korchina V."/>
            <person name="Kovar C."/>
            <person name="Mata R."/>
            <person name="Mathew T."/>
            <person name="Ngo R."/>
            <person name="Nguyen L."/>
            <person name="Nguyen N."/>
            <person name="Okwuonu G."/>
            <person name="Ongeri F."/>
            <person name="Pham C."/>
            <person name="Simmons D."/>
            <person name="Wilczek-Boney K."/>
            <person name="Hale W."/>
            <person name="Jakkamsetti A."/>
            <person name="Pham P."/>
            <person name="Ruth R."/>
            <person name="San Lucas F."/>
            <person name="Warren J."/>
            <person name="Zhang J."/>
            <person name="Zhao Z."/>
            <person name="Zhou C."/>
            <person name="Zhu D."/>
            <person name="Lee S."/>
            <person name="Bess C."/>
            <person name="Blankenburg K."/>
            <person name="Forbes L."/>
            <person name="Fu Q."/>
            <person name="Gubbala S."/>
            <person name="Hirani K."/>
            <person name="Jayaseelan J.C."/>
            <person name="Lara F."/>
            <person name="Munidasa M."/>
            <person name="Palculict T."/>
            <person name="Patil S."/>
            <person name="Pu L.-L."/>
            <person name="Saada N."/>
            <person name="Tang L."/>
            <person name="Weissenberger G."/>
            <person name="Zhu Y."/>
            <person name="Hemphill L."/>
            <person name="Shang Y."/>
            <person name="Youmans B."/>
            <person name="Ayvaz T."/>
            <person name="Ross M."/>
            <person name="Santibanez J."/>
            <person name="Aqrawi P."/>
            <person name="Gross S."/>
            <person name="Joshi V."/>
            <person name="Fowler G."/>
            <person name="Nazareth L."/>
            <person name="Reid J."/>
            <person name="Worley K."/>
            <person name="Petrosino J."/>
            <person name="Highlander S."/>
            <person name="Gibbs R."/>
        </authorList>
    </citation>
    <scope>NUCLEOTIDE SEQUENCE [LARGE SCALE GENOMIC DNA]</scope>
    <source>
        <strain evidence="3 4">ATCC 33394</strain>
    </source>
</reference>
<evidence type="ECO:0000256" key="2">
    <source>
        <dbReference type="SAM" id="SignalP"/>
    </source>
</evidence>
<dbReference type="HOGENOM" id="CLU_1178958_0_0_4"/>
<evidence type="ECO:0000313" key="4">
    <source>
        <dbReference type="Proteomes" id="UP000004088"/>
    </source>
</evidence>